<dbReference type="EMBL" id="FLUV01000543">
    <property type="protein sequence ID" value="SBW19379.1"/>
    <property type="molecule type" value="Genomic_DNA"/>
</dbReference>
<dbReference type="NCBIfam" id="TIGR03544">
    <property type="entry name" value="DivI1A_domain"/>
    <property type="match status" value="1"/>
</dbReference>
<dbReference type="Gene3D" id="6.10.250.660">
    <property type="match status" value="1"/>
</dbReference>
<sequence length="161" mass="17342">MLLAVEIVVVAAIVFAVAALAVGRFDRLSPAPRDAADHRLPSPTVSADDVAGVRFEMALRGYRMADVDAVLARLADELAWRDAELARRDEEMVRLASFAHLDHYSWSSRSVDQRGWDDQAKGPDAANAAADAHHCTDTGATRRTSDAPDGSRTPLPTPPPS</sequence>
<proteinExistence type="predicted"/>
<reference evidence="3" key="1">
    <citation type="submission" date="2016-02" db="EMBL/GenBank/DDBJ databases">
        <authorList>
            <person name="Wibberg D."/>
        </authorList>
    </citation>
    <scope>NUCLEOTIDE SEQUENCE [LARGE SCALE GENOMIC DNA]</scope>
</reference>
<organism evidence="2 3">
    <name type="scientific">Candidatus Protofrankia californiensis</name>
    <dbReference type="NCBI Taxonomy" id="1839754"/>
    <lineage>
        <taxon>Bacteria</taxon>
        <taxon>Bacillati</taxon>
        <taxon>Actinomycetota</taxon>
        <taxon>Actinomycetes</taxon>
        <taxon>Frankiales</taxon>
        <taxon>Frankiaceae</taxon>
        <taxon>Protofrankia</taxon>
    </lineage>
</organism>
<gene>
    <name evidence="2" type="ORF">FDG2_1298</name>
</gene>
<feature type="region of interest" description="Disordered" evidence="1">
    <location>
        <begin position="113"/>
        <end position="161"/>
    </location>
</feature>
<accession>A0A1C3NVA9</accession>
<dbReference type="AlphaFoldDB" id="A0A1C3NVA9"/>
<dbReference type="Proteomes" id="UP000199013">
    <property type="component" value="Unassembled WGS sequence"/>
</dbReference>
<evidence type="ECO:0000313" key="2">
    <source>
        <dbReference type="EMBL" id="SBW19379.1"/>
    </source>
</evidence>
<protein>
    <submittedName>
        <fullName evidence="2">DivIVA domain-containing protein</fullName>
    </submittedName>
</protein>
<dbReference type="InterPro" id="IPR019933">
    <property type="entry name" value="DivIVA_domain"/>
</dbReference>
<keyword evidence="3" id="KW-1185">Reference proteome</keyword>
<name>A0A1C3NVA9_9ACTN</name>
<evidence type="ECO:0000256" key="1">
    <source>
        <dbReference type="SAM" id="MobiDB-lite"/>
    </source>
</evidence>
<evidence type="ECO:0000313" key="3">
    <source>
        <dbReference type="Proteomes" id="UP000199013"/>
    </source>
</evidence>